<proteinExistence type="predicted"/>
<feature type="transmembrane region" description="Helical" evidence="1">
    <location>
        <begin position="313"/>
        <end position="335"/>
    </location>
</feature>
<feature type="transmembrane region" description="Helical" evidence="1">
    <location>
        <begin position="347"/>
        <end position="371"/>
    </location>
</feature>
<dbReference type="AlphaFoldDB" id="A0A1F5DLT6"/>
<gene>
    <name evidence="2" type="ORF">A2V71_03945</name>
</gene>
<feature type="transmembrane region" description="Helical" evidence="1">
    <location>
        <begin position="52"/>
        <end position="70"/>
    </location>
</feature>
<name>A0A1F5DLT6_9BACT</name>
<feature type="transmembrane region" description="Helical" evidence="1">
    <location>
        <begin position="105"/>
        <end position="124"/>
    </location>
</feature>
<keyword evidence="1" id="KW-0812">Transmembrane</keyword>
<feature type="transmembrane region" description="Helical" evidence="1">
    <location>
        <begin position="199"/>
        <end position="219"/>
    </location>
</feature>
<comment type="caution">
    <text evidence="2">The sequence shown here is derived from an EMBL/GenBank/DDBJ whole genome shotgun (WGS) entry which is preliminary data.</text>
</comment>
<feature type="transmembrane region" description="Helical" evidence="1">
    <location>
        <begin position="284"/>
        <end position="307"/>
    </location>
</feature>
<feature type="transmembrane region" description="Helical" evidence="1">
    <location>
        <begin position="154"/>
        <end position="187"/>
    </location>
</feature>
<evidence type="ECO:0000256" key="1">
    <source>
        <dbReference type="SAM" id="Phobius"/>
    </source>
</evidence>
<evidence type="ECO:0000313" key="2">
    <source>
        <dbReference type="EMBL" id="OGD56034.1"/>
    </source>
</evidence>
<dbReference type="EMBL" id="MEZT01000031">
    <property type="protein sequence ID" value="OGD56034.1"/>
    <property type="molecule type" value="Genomic_DNA"/>
</dbReference>
<evidence type="ECO:0000313" key="3">
    <source>
        <dbReference type="Proteomes" id="UP000178764"/>
    </source>
</evidence>
<feature type="transmembrane region" description="Helical" evidence="1">
    <location>
        <begin position="79"/>
        <end position="99"/>
    </location>
</feature>
<evidence type="ECO:0008006" key="4">
    <source>
        <dbReference type="Google" id="ProtNLM"/>
    </source>
</evidence>
<accession>A0A1F5DLT6</accession>
<keyword evidence="1" id="KW-0472">Membrane</keyword>
<feature type="transmembrane region" description="Helical" evidence="1">
    <location>
        <begin position="256"/>
        <end position="277"/>
    </location>
</feature>
<protein>
    <recommendedName>
        <fullName evidence="4">Glycosyltransferase RgtA/B/C/D-like domain-containing protein</fullName>
    </recommendedName>
</protein>
<organism evidence="2 3">
    <name type="scientific">Candidatus Berkelbacteria bacterium RBG_13_40_8</name>
    <dbReference type="NCBI Taxonomy" id="1797467"/>
    <lineage>
        <taxon>Bacteria</taxon>
        <taxon>Candidatus Berkelbacteria</taxon>
    </lineage>
</organism>
<reference evidence="2 3" key="1">
    <citation type="journal article" date="2016" name="Nat. Commun.">
        <title>Thousands of microbial genomes shed light on interconnected biogeochemical processes in an aquifer system.</title>
        <authorList>
            <person name="Anantharaman K."/>
            <person name="Brown C.T."/>
            <person name="Hug L.A."/>
            <person name="Sharon I."/>
            <person name="Castelle C.J."/>
            <person name="Probst A.J."/>
            <person name="Thomas B.C."/>
            <person name="Singh A."/>
            <person name="Wilkins M.J."/>
            <person name="Karaoz U."/>
            <person name="Brodie E.L."/>
            <person name="Williams K.H."/>
            <person name="Hubbard S.S."/>
            <person name="Banfield J.F."/>
        </authorList>
    </citation>
    <scope>NUCLEOTIDE SEQUENCE [LARGE SCALE GENOMIC DNA]</scope>
</reference>
<sequence length="512" mass="59264">MKLKKDFILIVIIFILAVAIRAWPEIKGGFWPIGYDTFNTYAPEILKFDGNFLRWILSANLLYFLIWPFYKIWAIDPYLLVKIFGPVLYGLLSVGFYSFCRKYLKWRPAIAFFAAVLFLIQLPSLRMSWELFRNMLGLIFFLPALYFLENHQKLVKLLLLCLLSILIVLSNELVAALWFVVVLVWFLRRIAKQRFQHLWQVLSIILPSVVLFGLVLKFASANNFGGHVIYLGDSNIIFGYIEVYKNTFSYWELTKIITSLFWFCYQFVLPFAILGFWHLRKNLILTTLTLWLLLGTFSSLIFGGYGLFVWSRWLWMLVIPFTIYATQGLLITYRWAKTHRKVSRKIFKASAALILILYLGVIAAYSLPFVITPGKDAKPPFSNPNWPGFFPPSLIHNAVGFDNINNVIETILYINQNTPDSSVVLIDNRYRGMVLTKMNYSKRYVYTYPWSDTISPDVLNQVRAQSKGPMYVIGSVYGTIAGFEKVFQSGQLAVFQDSITYGIYKALYQGSL</sequence>
<dbReference type="Proteomes" id="UP000178764">
    <property type="component" value="Unassembled WGS sequence"/>
</dbReference>
<feature type="transmembrane region" description="Helical" evidence="1">
    <location>
        <begin position="131"/>
        <end position="148"/>
    </location>
</feature>
<keyword evidence="1" id="KW-1133">Transmembrane helix</keyword>